<evidence type="ECO:0000259" key="7">
    <source>
        <dbReference type="SMART" id="SM00849"/>
    </source>
</evidence>
<keyword evidence="3 6" id="KW-0812">Transmembrane</keyword>
<dbReference type="CDD" id="cd07731">
    <property type="entry name" value="ComA-like_MBL-fold"/>
    <property type="match status" value="1"/>
</dbReference>
<dbReference type="Gene3D" id="3.60.15.10">
    <property type="entry name" value="Ribonuclease Z/Hydroxyacylglutathione hydrolase-like"/>
    <property type="match status" value="1"/>
</dbReference>
<dbReference type="PANTHER" id="PTHR30619">
    <property type="entry name" value="DNA INTERNALIZATION/COMPETENCE PROTEIN COMEC/REC2"/>
    <property type="match status" value="1"/>
</dbReference>
<reference evidence="8 9" key="1">
    <citation type="submission" date="2018-07" db="EMBL/GenBank/DDBJ databases">
        <title>Halioglobus sp. genome submission.</title>
        <authorList>
            <person name="Ye M.-Q."/>
            <person name="Du Z.-J."/>
        </authorList>
    </citation>
    <scope>NUCLEOTIDE SEQUENCE [LARGE SCALE GENOMIC DNA]</scope>
    <source>
        <strain evidence="8 9">U0301</strain>
    </source>
</reference>
<evidence type="ECO:0000256" key="5">
    <source>
        <dbReference type="ARBA" id="ARBA00023136"/>
    </source>
</evidence>
<dbReference type="SUPFAM" id="SSF56281">
    <property type="entry name" value="Metallo-hydrolase/oxidoreductase"/>
    <property type="match status" value="1"/>
</dbReference>
<dbReference type="EMBL" id="QRAN01000003">
    <property type="protein sequence ID" value="RLQ23091.1"/>
    <property type="molecule type" value="Genomic_DNA"/>
</dbReference>
<feature type="transmembrane region" description="Helical" evidence="6">
    <location>
        <begin position="332"/>
        <end position="363"/>
    </location>
</feature>
<dbReference type="GO" id="GO:0030420">
    <property type="term" value="P:establishment of competence for transformation"/>
    <property type="evidence" value="ECO:0007669"/>
    <property type="project" value="InterPro"/>
</dbReference>
<feature type="transmembrane region" description="Helical" evidence="6">
    <location>
        <begin position="12"/>
        <end position="31"/>
    </location>
</feature>
<dbReference type="NCBIfam" id="TIGR00360">
    <property type="entry name" value="ComEC_N-term"/>
    <property type="match status" value="1"/>
</dbReference>
<dbReference type="InterPro" id="IPR035681">
    <property type="entry name" value="ComA-like_MBL"/>
</dbReference>
<protein>
    <submittedName>
        <fullName evidence="8">DNA internalization-related competence protein ComEC/Rec2</fullName>
    </submittedName>
</protein>
<dbReference type="GO" id="GO:0005886">
    <property type="term" value="C:plasma membrane"/>
    <property type="evidence" value="ECO:0007669"/>
    <property type="project" value="UniProtKB-SubCell"/>
</dbReference>
<feature type="transmembrane region" description="Helical" evidence="6">
    <location>
        <begin position="287"/>
        <end position="320"/>
    </location>
</feature>
<dbReference type="InterPro" id="IPR004797">
    <property type="entry name" value="Competence_ComEC/Rec2"/>
</dbReference>
<comment type="caution">
    <text evidence="8">The sequence shown here is derived from an EMBL/GenBank/DDBJ whole genome shotgun (WGS) entry which is preliminary data.</text>
</comment>
<dbReference type="InterPro" id="IPR001279">
    <property type="entry name" value="Metallo-B-lactamas"/>
</dbReference>
<feature type="transmembrane region" description="Helical" evidence="6">
    <location>
        <begin position="407"/>
        <end position="431"/>
    </location>
</feature>
<evidence type="ECO:0000256" key="2">
    <source>
        <dbReference type="ARBA" id="ARBA00022475"/>
    </source>
</evidence>
<dbReference type="NCBIfam" id="TIGR00361">
    <property type="entry name" value="ComEC_Rec2"/>
    <property type="match status" value="1"/>
</dbReference>
<accession>A0A3L7E3U8</accession>
<dbReference type="InterPro" id="IPR052159">
    <property type="entry name" value="Competence_DNA_uptake"/>
</dbReference>
<feature type="domain" description="Metallo-beta-lactamase" evidence="7">
    <location>
        <begin position="522"/>
        <end position="705"/>
    </location>
</feature>
<comment type="subcellular location">
    <subcellularLocation>
        <location evidence="1">Cell membrane</location>
        <topology evidence="1">Multi-pass membrane protein</topology>
    </subcellularLocation>
</comment>
<organism evidence="8 9">
    <name type="scientific">Seongchinamella sediminis</name>
    <dbReference type="NCBI Taxonomy" id="2283635"/>
    <lineage>
        <taxon>Bacteria</taxon>
        <taxon>Pseudomonadati</taxon>
        <taxon>Pseudomonadota</taxon>
        <taxon>Gammaproteobacteria</taxon>
        <taxon>Cellvibrionales</taxon>
        <taxon>Halieaceae</taxon>
        <taxon>Seongchinamella</taxon>
    </lineage>
</organism>
<gene>
    <name evidence="8" type="ORF">DWB85_03715</name>
</gene>
<dbReference type="InterPro" id="IPR036866">
    <property type="entry name" value="RibonucZ/Hydroxyglut_hydro"/>
</dbReference>
<dbReference type="Proteomes" id="UP000265509">
    <property type="component" value="Unassembled WGS sequence"/>
</dbReference>
<feature type="transmembrane region" description="Helical" evidence="6">
    <location>
        <begin position="462"/>
        <end position="485"/>
    </location>
</feature>
<feature type="transmembrane region" description="Helical" evidence="6">
    <location>
        <begin position="375"/>
        <end position="395"/>
    </location>
</feature>
<dbReference type="Pfam" id="PF13567">
    <property type="entry name" value="DUF4131"/>
    <property type="match status" value="1"/>
</dbReference>
<dbReference type="AlphaFoldDB" id="A0A3L7E3U8"/>
<name>A0A3L7E3U8_9GAMM</name>
<sequence length="760" mass="82240">MPATGRLLYMRSWMIGWLAATGLMAVSPWLLPPWLWLCCLVPALWRRPLWAGLLAAVLLCSARGQVDLQQRLPKACNGEPVVLVGHVAALPRLSQLAEGRQRQRFEFIVDSLLPRGCAGPRRVLLSYYGERDIQPGQWWQFQSRLRRPWGLANPGSFNMQAWYALSGIDAVGSVRSAGDRQLSGAAPAWRAWHHRLRARVSQAIAGAGLSAPATAVLQAVTVADKSGVDHRLWQLFQHYGINHLLVISGLHVALVAGLGYGLGKLLAAGLMLAGLRLARYSWAESTAFAMALVYTALAGFSVATQRALVMLGCFLLARVLRRGSSGFNSLFVAAWVLSLINPLVFLGAGFWLSFAAVAMLLWLGRWQRGGRVGRMLMPQLAMGLAMLPMGALWFGGSSWVAPLANLLLIPLLGCYVIPLSLLGAGLALGGALPLATRCWQLAAVPLELLWPAAHLIDQRATLFIHAAGSAAAIVLALVAAVLLVVPLSRRWRLGCVAMILPLLLARPPAIDSPQLDVLDVGQGTAVVFRAGGRVLLYDTGGGNPAGPNLAHSVVLPWLQNAGVERIDELVISHNDLDHSAGLAAVLAAVPVERLWQGEAAHPRSRPCRAGQAWTWPGGTRFRFLSPVGAEEGNDASCVLQIEARRVRILLPGDISRQQEQQLIRYWGDALRSEVLLVAHHGSNTSTYQAWLNRVSPSLGLIAAGYASRFGHPHDRVLARLRQSGVAVHETARRGALRIAIGPDGAWSLTAKRDGYHAWWM</sequence>
<dbReference type="Pfam" id="PF03772">
    <property type="entry name" value="Competence"/>
    <property type="match status" value="1"/>
</dbReference>
<keyword evidence="2" id="KW-1003">Cell membrane</keyword>
<evidence type="ECO:0000256" key="6">
    <source>
        <dbReference type="SAM" id="Phobius"/>
    </source>
</evidence>
<evidence type="ECO:0000256" key="1">
    <source>
        <dbReference type="ARBA" id="ARBA00004651"/>
    </source>
</evidence>
<keyword evidence="4 6" id="KW-1133">Transmembrane helix</keyword>
<evidence type="ECO:0000313" key="8">
    <source>
        <dbReference type="EMBL" id="RLQ23091.1"/>
    </source>
</evidence>
<evidence type="ECO:0000313" key="9">
    <source>
        <dbReference type="Proteomes" id="UP000265509"/>
    </source>
</evidence>
<keyword evidence="5 6" id="KW-0472">Membrane</keyword>
<dbReference type="SMART" id="SM00849">
    <property type="entry name" value="Lactamase_B"/>
    <property type="match status" value="1"/>
</dbReference>
<feature type="transmembrane region" description="Helical" evidence="6">
    <location>
        <begin position="243"/>
        <end position="275"/>
    </location>
</feature>
<evidence type="ECO:0000256" key="4">
    <source>
        <dbReference type="ARBA" id="ARBA00022989"/>
    </source>
</evidence>
<dbReference type="Pfam" id="PF00753">
    <property type="entry name" value="Lactamase_B"/>
    <property type="match status" value="1"/>
</dbReference>
<dbReference type="InterPro" id="IPR004477">
    <property type="entry name" value="ComEC_N"/>
</dbReference>
<keyword evidence="9" id="KW-1185">Reference proteome</keyword>
<dbReference type="PANTHER" id="PTHR30619:SF1">
    <property type="entry name" value="RECOMBINATION PROTEIN 2"/>
    <property type="match status" value="1"/>
</dbReference>
<dbReference type="OrthoDB" id="9761531at2"/>
<dbReference type="InterPro" id="IPR025405">
    <property type="entry name" value="DUF4131"/>
</dbReference>
<evidence type="ECO:0000256" key="3">
    <source>
        <dbReference type="ARBA" id="ARBA00022692"/>
    </source>
</evidence>
<proteinExistence type="predicted"/>